<keyword evidence="1" id="KW-0812">Transmembrane</keyword>
<sequence>MNLPHTLSKRVPADLAVVITLTLACILFVLAPRLDETPVRLLLGLVLVLFLPGYSLVAALFPRRNDLDSIERIALSFGLSIAIVPLIGLALNYTSYGIRLVPVLLGLSLFTISLAVVAGVRRGLVSEGERFVVEGWGVGCDGSG</sequence>
<dbReference type="Pfam" id="PF07760">
    <property type="entry name" value="DUF1616"/>
    <property type="match status" value="1"/>
</dbReference>
<feature type="transmembrane region" description="Helical" evidence="1">
    <location>
        <begin position="100"/>
        <end position="120"/>
    </location>
</feature>
<feature type="transmembrane region" description="Helical" evidence="1">
    <location>
        <begin position="73"/>
        <end position="94"/>
    </location>
</feature>
<evidence type="ECO:0000256" key="1">
    <source>
        <dbReference type="SAM" id="Phobius"/>
    </source>
</evidence>
<protein>
    <recommendedName>
        <fullName evidence="2">DUF1616 domain-containing protein</fullName>
    </recommendedName>
</protein>
<name>A0A7G9YF71_9EURY</name>
<dbReference type="InterPro" id="IPR011674">
    <property type="entry name" value="DUF1616"/>
</dbReference>
<keyword evidence="1" id="KW-0472">Membrane</keyword>
<keyword evidence="1" id="KW-1133">Transmembrane helix</keyword>
<organism evidence="3">
    <name type="scientific">Candidatus Methanogaster sp. ANME-2c ERB4</name>
    <dbReference type="NCBI Taxonomy" id="2759911"/>
    <lineage>
        <taxon>Archaea</taxon>
        <taxon>Methanobacteriati</taxon>
        <taxon>Methanobacteriota</taxon>
        <taxon>Stenosarchaea group</taxon>
        <taxon>Methanomicrobia</taxon>
        <taxon>Methanosarcinales</taxon>
        <taxon>ANME-2 cluster</taxon>
        <taxon>Candidatus Methanogasteraceae</taxon>
        <taxon>Candidatus Methanogaster</taxon>
    </lineage>
</organism>
<reference evidence="3" key="1">
    <citation type="submission" date="2020-06" db="EMBL/GenBank/DDBJ databases">
        <title>Unique genomic features of the anaerobic methanotrophic archaea.</title>
        <authorList>
            <person name="Chadwick G.L."/>
            <person name="Skennerton C.T."/>
            <person name="Laso-Perez R."/>
            <person name="Leu A.O."/>
            <person name="Speth D.R."/>
            <person name="Yu H."/>
            <person name="Morgan-Lang C."/>
            <person name="Hatzenpichler R."/>
            <person name="Goudeau D."/>
            <person name="Malmstrom R."/>
            <person name="Brazelton W.J."/>
            <person name="Woyke T."/>
            <person name="Hallam S.J."/>
            <person name="Tyson G.W."/>
            <person name="Wegener G."/>
            <person name="Boetius A."/>
            <person name="Orphan V."/>
        </authorList>
    </citation>
    <scope>NUCLEOTIDE SEQUENCE</scope>
</reference>
<evidence type="ECO:0000313" key="3">
    <source>
        <dbReference type="EMBL" id="QNO46655.1"/>
    </source>
</evidence>
<gene>
    <name evidence="3" type="ORF">LDPDHNFI_00009</name>
</gene>
<feature type="transmembrane region" description="Helical" evidence="1">
    <location>
        <begin position="12"/>
        <end position="30"/>
    </location>
</feature>
<evidence type="ECO:0000259" key="2">
    <source>
        <dbReference type="Pfam" id="PF07760"/>
    </source>
</evidence>
<dbReference type="AlphaFoldDB" id="A0A7G9YF71"/>
<feature type="transmembrane region" description="Helical" evidence="1">
    <location>
        <begin position="42"/>
        <end position="61"/>
    </location>
</feature>
<accession>A0A7G9YF71</accession>
<proteinExistence type="predicted"/>
<feature type="domain" description="DUF1616" evidence="2">
    <location>
        <begin position="18"/>
        <end position="134"/>
    </location>
</feature>
<dbReference type="EMBL" id="MT631212">
    <property type="protein sequence ID" value="QNO46655.1"/>
    <property type="molecule type" value="Genomic_DNA"/>
</dbReference>